<accession>A0A0F9JUN7</accession>
<protein>
    <recommendedName>
        <fullName evidence="1">Rad50/SbcC-type AAA domain-containing protein</fullName>
    </recommendedName>
</protein>
<evidence type="ECO:0000259" key="1">
    <source>
        <dbReference type="Pfam" id="PF13476"/>
    </source>
</evidence>
<dbReference type="InterPro" id="IPR027417">
    <property type="entry name" value="P-loop_NTPase"/>
</dbReference>
<dbReference type="GO" id="GO:0006302">
    <property type="term" value="P:double-strand break repair"/>
    <property type="evidence" value="ECO:0007669"/>
    <property type="project" value="InterPro"/>
</dbReference>
<comment type="caution">
    <text evidence="2">The sequence shown here is derived from an EMBL/GenBank/DDBJ whole genome shotgun (WGS) entry which is preliminary data.</text>
</comment>
<dbReference type="EMBL" id="LAZR01009291">
    <property type="protein sequence ID" value="KKM73514.1"/>
    <property type="molecule type" value="Genomic_DNA"/>
</dbReference>
<organism evidence="2">
    <name type="scientific">marine sediment metagenome</name>
    <dbReference type="NCBI Taxonomy" id="412755"/>
    <lineage>
        <taxon>unclassified sequences</taxon>
        <taxon>metagenomes</taxon>
        <taxon>ecological metagenomes</taxon>
    </lineage>
</organism>
<evidence type="ECO:0000313" key="2">
    <source>
        <dbReference type="EMBL" id="KKM73514.1"/>
    </source>
</evidence>
<feature type="domain" description="Rad50/SbcC-type AAA" evidence="1">
    <location>
        <begin position="10"/>
        <end position="343"/>
    </location>
</feature>
<proteinExistence type="predicted"/>
<dbReference type="GO" id="GO:0016887">
    <property type="term" value="F:ATP hydrolysis activity"/>
    <property type="evidence" value="ECO:0007669"/>
    <property type="project" value="InterPro"/>
</dbReference>
<dbReference type="InterPro" id="IPR038729">
    <property type="entry name" value="Rad50/SbcC_AAA"/>
</dbReference>
<reference evidence="2" key="1">
    <citation type="journal article" date="2015" name="Nature">
        <title>Complex archaea that bridge the gap between prokaryotes and eukaryotes.</title>
        <authorList>
            <person name="Spang A."/>
            <person name="Saw J.H."/>
            <person name="Jorgensen S.L."/>
            <person name="Zaremba-Niedzwiedzka K."/>
            <person name="Martijn J."/>
            <person name="Lind A.E."/>
            <person name="van Eijk R."/>
            <person name="Schleper C."/>
            <person name="Guy L."/>
            <person name="Ettema T.J."/>
        </authorList>
    </citation>
    <scope>NUCLEOTIDE SEQUENCE</scope>
</reference>
<sequence>MSGHIEYYEIFNYQSWEYARFDLSPGVNVFVGPSDDGKSAGSIRALLWAIENMPQDDTLYRSWSTLDPNKPGKDVFKGETRVNIKLADHPDLISRYKKGMSINAYSIGSQVLNKPGKTVPDAISRILNIQTVNIHRQSDGPFFISMSDPDKARYLNELVNLDIIARTQSNILSRLTTETTSKKAAETTLAEKTEDLANYDWIDQAEHDLAALEIIEVRLVNNTQDRDGLRSDLDALAVIDRQAAALAPILGAQDELDRLYTLTATIAENRQLYTELTGAIAGLGRIQDQIDQCDKILAAKPAVDALLDTLAHYDQAVAEETDLINRLNEIDEIDKQISAAGKELTDAQADLKKSMPAECPLCGRDCDCRKDD</sequence>
<dbReference type="AlphaFoldDB" id="A0A0F9JUN7"/>
<dbReference type="SUPFAM" id="SSF52540">
    <property type="entry name" value="P-loop containing nucleoside triphosphate hydrolases"/>
    <property type="match status" value="1"/>
</dbReference>
<name>A0A0F9JUN7_9ZZZZ</name>
<gene>
    <name evidence="2" type="ORF">LCGC14_1409760</name>
</gene>
<dbReference type="Gene3D" id="3.40.50.300">
    <property type="entry name" value="P-loop containing nucleotide triphosphate hydrolases"/>
    <property type="match status" value="1"/>
</dbReference>
<dbReference type="Pfam" id="PF13476">
    <property type="entry name" value="AAA_23"/>
    <property type="match status" value="1"/>
</dbReference>